<evidence type="ECO:0000259" key="2">
    <source>
        <dbReference type="Pfam" id="PF25475"/>
    </source>
</evidence>
<dbReference type="InterPro" id="IPR057225">
    <property type="entry name" value="DUF7903"/>
</dbReference>
<sequence length="427" mass="49028">MAYIPPHKRHSKDSESERPSLIPERLAPLPHKQHMNLKLPSKRKYDKSGDIVYADNAIFKWFIVGNFDADQDNHLEPISVESFEQRMGMKPLVLVNNHPPKGNDEEGESTTSSTLSESVAVNVWPDLLTSFEVVRNKMESKELDEGKPSMVARFGNILFHGTPSVRSESVLRKDHVDETTLRRMKRTFYTNTSYSYMENIISGVVPKIGVDLVEEKNIYHIKLSDRTQPGSALICKCRINDIDKKLELYKASFLLKIHQISELKMSASILDLVELNPIRHMVIDISCIDKNLDLRLALYTKRIISAFQDDEMHSIRNIVNSAILDPEVKGGLRWPLGKACSEDRYSVIGVWHTIAKKYKSPSLSLKARHVDRFDFKVAIGESTFEVNLKLRRIVSHLQEVKIERDSICDVFKDNLRMIWDHFLCGRD</sequence>
<dbReference type="Pfam" id="PF25475">
    <property type="entry name" value="DUF7903"/>
    <property type="match status" value="2"/>
</dbReference>
<dbReference type="PANTHER" id="PTHR35481:SF1">
    <property type="entry name" value="DNA-DIRECTED RNA POLYMERASE SUBUNIT ALPHA"/>
    <property type="match status" value="1"/>
</dbReference>
<reference evidence="4" key="1">
    <citation type="journal article" date="2019" name="Gigascience">
        <title>De novo genome assembly of the endangered Acer yangbiense, a plant species with extremely small populations endemic to Yunnan Province, China.</title>
        <authorList>
            <person name="Yang J."/>
            <person name="Wariss H.M."/>
            <person name="Tao L."/>
            <person name="Zhang R."/>
            <person name="Yun Q."/>
            <person name="Hollingsworth P."/>
            <person name="Dao Z."/>
            <person name="Luo G."/>
            <person name="Guo H."/>
            <person name="Ma Y."/>
            <person name="Sun W."/>
        </authorList>
    </citation>
    <scope>NUCLEOTIDE SEQUENCE [LARGE SCALE GENOMIC DNA]</scope>
    <source>
        <strain evidence="4">cv. Malutang</strain>
    </source>
</reference>
<feature type="region of interest" description="Disordered" evidence="1">
    <location>
        <begin position="95"/>
        <end position="115"/>
    </location>
</feature>
<proteinExistence type="predicted"/>
<dbReference type="AlphaFoldDB" id="A0A5C7IAK6"/>
<dbReference type="OrthoDB" id="2014147at2759"/>
<gene>
    <name evidence="3" type="ORF">EZV62_007492</name>
</gene>
<dbReference type="PANTHER" id="PTHR35481">
    <property type="entry name" value="DNA-DIRECTED RNA POLYMERASE SUBUNIT ALPHA"/>
    <property type="match status" value="1"/>
</dbReference>
<evidence type="ECO:0000313" key="3">
    <source>
        <dbReference type="EMBL" id="TXG66217.1"/>
    </source>
</evidence>
<feature type="compositionally biased region" description="Basic residues" evidence="1">
    <location>
        <begin position="1"/>
        <end position="11"/>
    </location>
</feature>
<protein>
    <recommendedName>
        <fullName evidence="2">DUF7903 domain-containing protein</fullName>
    </recommendedName>
</protein>
<name>A0A5C7IAK6_9ROSI</name>
<accession>A0A5C7IAK6</accession>
<evidence type="ECO:0000313" key="4">
    <source>
        <dbReference type="Proteomes" id="UP000323000"/>
    </source>
</evidence>
<evidence type="ECO:0000256" key="1">
    <source>
        <dbReference type="SAM" id="MobiDB-lite"/>
    </source>
</evidence>
<dbReference type="EMBL" id="VAHF01000003">
    <property type="protein sequence ID" value="TXG66217.1"/>
    <property type="molecule type" value="Genomic_DNA"/>
</dbReference>
<feature type="domain" description="DUF7903" evidence="2">
    <location>
        <begin position="46"/>
        <end position="252"/>
    </location>
</feature>
<feature type="region of interest" description="Disordered" evidence="1">
    <location>
        <begin position="1"/>
        <end position="32"/>
    </location>
</feature>
<keyword evidence="4" id="KW-1185">Reference proteome</keyword>
<dbReference type="Proteomes" id="UP000323000">
    <property type="component" value="Chromosome 3"/>
</dbReference>
<comment type="caution">
    <text evidence="3">The sequence shown here is derived from an EMBL/GenBank/DDBJ whole genome shotgun (WGS) entry which is preliminary data.</text>
</comment>
<feature type="domain" description="DUF7903" evidence="2">
    <location>
        <begin position="272"/>
        <end position="422"/>
    </location>
</feature>
<organism evidence="3 4">
    <name type="scientific">Acer yangbiense</name>
    <dbReference type="NCBI Taxonomy" id="1000413"/>
    <lineage>
        <taxon>Eukaryota</taxon>
        <taxon>Viridiplantae</taxon>
        <taxon>Streptophyta</taxon>
        <taxon>Embryophyta</taxon>
        <taxon>Tracheophyta</taxon>
        <taxon>Spermatophyta</taxon>
        <taxon>Magnoliopsida</taxon>
        <taxon>eudicotyledons</taxon>
        <taxon>Gunneridae</taxon>
        <taxon>Pentapetalae</taxon>
        <taxon>rosids</taxon>
        <taxon>malvids</taxon>
        <taxon>Sapindales</taxon>
        <taxon>Sapindaceae</taxon>
        <taxon>Hippocastanoideae</taxon>
        <taxon>Acereae</taxon>
        <taxon>Acer</taxon>
    </lineage>
</organism>